<dbReference type="SUPFAM" id="SSF100950">
    <property type="entry name" value="NagB/RpiA/CoA transferase-like"/>
    <property type="match status" value="1"/>
</dbReference>
<accession>A0ABW5KCR3</accession>
<name>A0ABW5KCR3_9FLAO</name>
<keyword evidence="4" id="KW-0460">Magnesium</keyword>
<evidence type="ECO:0000313" key="5">
    <source>
        <dbReference type="EMBL" id="MFD2545979.1"/>
    </source>
</evidence>
<dbReference type="PANTHER" id="PTHR23407:SF1">
    <property type="entry name" value="5-FORMYLTETRAHYDROFOLATE CYCLO-LIGASE"/>
    <property type="match status" value="1"/>
</dbReference>
<dbReference type="GO" id="GO:0030272">
    <property type="term" value="F:5-formyltetrahydrofolate cyclo-ligase activity"/>
    <property type="evidence" value="ECO:0007669"/>
    <property type="project" value="UniProtKB-EC"/>
</dbReference>
<dbReference type="Pfam" id="PF01812">
    <property type="entry name" value="5-FTHF_cyc-lig"/>
    <property type="match status" value="1"/>
</dbReference>
<keyword evidence="5" id="KW-0436">Ligase</keyword>
<evidence type="ECO:0000256" key="2">
    <source>
        <dbReference type="ARBA" id="ARBA00022741"/>
    </source>
</evidence>
<organism evidence="5 6">
    <name type="scientific">Kaistella montana</name>
    <dbReference type="NCBI Taxonomy" id="1849733"/>
    <lineage>
        <taxon>Bacteria</taxon>
        <taxon>Pseudomonadati</taxon>
        <taxon>Bacteroidota</taxon>
        <taxon>Flavobacteriia</taxon>
        <taxon>Flavobacteriales</taxon>
        <taxon>Weeksellaceae</taxon>
        <taxon>Chryseobacterium group</taxon>
        <taxon>Kaistella</taxon>
    </lineage>
</organism>
<dbReference type="RefSeq" id="WP_255930795.1">
    <property type="nucleotide sequence ID" value="NZ_JANFQP010000003.1"/>
</dbReference>
<dbReference type="PANTHER" id="PTHR23407">
    <property type="entry name" value="ATPASE INHIBITOR/5-FORMYLTETRAHYDROFOLATE CYCLO-LIGASE"/>
    <property type="match status" value="1"/>
</dbReference>
<protein>
    <recommendedName>
        <fullName evidence="4">5-formyltetrahydrofolate cyclo-ligase</fullName>
        <ecNumber evidence="4">6.3.3.2</ecNumber>
    </recommendedName>
</protein>
<dbReference type="InterPro" id="IPR002698">
    <property type="entry name" value="FTHF_cligase"/>
</dbReference>
<evidence type="ECO:0000256" key="1">
    <source>
        <dbReference type="ARBA" id="ARBA00010638"/>
    </source>
</evidence>
<dbReference type="Gene3D" id="3.40.50.10420">
    <property type="entry name" value="NagB/RpiA/CoA transferase-like"/>
    <property type="match status" value="1"/>
</dbReference>
<proteinExistence type="inferred from homology"/>
<evidence type="ECO:0000313" key="6">
    <source>
        <dbReference type="Proteomes" id="UP001597394"/>
    </source>
</evidence>
<evidence type="ECO:0000256" key="3">
    <source>
        <dbReference type="ARBA" id="ARBA00022840"/>
    </source>
</evidence>
<dbReference type="EMBL" id="JBHULG010000007">
    <property type="protein sequence ID" value="MFD2545979.1"/>
    <property type="molecule type" value="Genomic_DNA"/>
</dbReference>
<comment type="catalytic activity">
    <reaction evidence="4">
        <text>(6S)-5-formyl-5,6,7,8-tetrahydrofolate + ATP = (6R)-5,10-methenyltetrahydrofolate + ADP + phosphate</text>
        <dbReference type="Rhea" id="RHEA:10488"/>
        <dbReference type="ChEBI" id="CHEBI:30616"/>
        <dbReference type="ChEBI" id="CHEBI:43474"/>
        <dbReference type="ChEBI" id="CHEBI:57455"/>
        <dbReference type="ChEBI" id="CHEBI:57457"/>
        <dbReference type="ChEBI" id="CHEBI:456216"/>
        <dbReference type="EC" id="6.3.3.2"/>
    </reaction>
</comment>
<comment type="cofactor">
    <cofactor evidence="4">
        <name>Mg(2+)</name>
        <dbReference type="ChEBI" id="CHEBI:18420"/>
    </cofactor>
</comment>
<evidence type="ECO:0000256" key="4">
    <source>
        <dbReference type="RuleBase" id="RU361279"/>
    </source>
</evidence>
<sequence length="195" mass="22724">MTKAELRKKYMQKRETLSQDEVSLLSDRVFDQFFQYFDLFENQKVHCFLSISSKNEIKTNNFIENLFKRKIRVFVPKIVNDQLISIEINVETNFIKNRWRISEPESNKDSGEKDFDFVITPLLYCDNQGNRVGYGKGFYDSLFGNINPNSKKIGVNFFAPNEEIDDVWEGDIPLDYLVTPTAVLSFDGARSKSTK</sequence>
<comment type="caution">
    <text evidence="5">The sequence shown here is derived from an EMBL/GenBank/DDBJ whole genome shotgun (WGS) entry which is preliminary data.</text>
</comment>
<dbReference type="Proteomes" id="UP001597394">
    <property type="component" value="Unassembled WGS sequence"/>
</dbReference>
<reference evidence="6" key="1">
    <citation type="journal article" date="2019" name="Int. J. Syst. Evol. Microbiol.">
        <title>The Global Catalogue of Microorganisms (GCM) 10K type strain sequencing project: providing services to taxonomists for standard genome sequencing and annotation.</title>
        <authorList>
            <consortium name="The Broad Institute Genomics Platform"/>
            <consortium name="The Broad Institute Genome Sequencing Center for Infectious Disease"/>
            <person name="Wu L."/>
            <person name="Ma J."/>
        </authorList>
    </citation>
    <scope>NUCLEOTIDE SEQUENCE [LARGE SCALE GENOMIC DNA]</scope>
    <source>
        <strain evidence="6">KCTC 52204</strain>
    </source>
</reference>
<dbReference type="NCBIfam" id="TIGR02727">
    <property type="entry name" value="MTHFS_bact"/>
    <property type="match status" value="1"/>
</dbReference>
<keyword evidence="3 4" id="KW-0067">ATP-binding</keyword>
<dbReference type="PIRSF" id="PIRSF006806">
    <property type="entry name" value="FTHF_cligase"/>
    <property type="match status" value="1"/>
</dbReference>
<keyword evidence="6" id="KW-1185">Reference proteome</keyword>
<dbReference type="EC" id="6.3.3.2" evidence="4"/>
<gene>
    <name evidence="5" type="ORF">ACFSO8_10965</name>
</gene>
<keyword evidence="4" id="KW-0479">Metal-binding</keyword>
<comment type="similarity">
    <text evidence="1 4">Belongs to the 5-formyltetrahydrofolate cyclo-ligase family.</text>
</comment>
<dbReference type="InterPro" id="IPR024185">
    <property type="entry name" value="FTHF_cligase-like_sf"/>
</dbReference>
<dbReference type="InterPro" id="IPR037171">
    <property type="entry name" value="NagB/RpiA_transferase-like"/>
</dbReference>
<keyword evidence="2 4" id="KW-0547">Nucleotide-binding</keyword>